<evidence type="ECO:0000313" key="2">
    <source>
        <dbReference type="Proteomes" id="UP000197065"/>
    </source>
</evidence>
<dbReference type="EMBL" id="FYEH01000007">
    <property type="protein sequence ID" value="SNB70056.1"/>
    <property type="molecule type" value="Genomic_DNA"/>
</dbReference>
<dbReference type="GO" id="GO:0003824">
    <property type="term" value="F:catalytic activity"/>
    <property type="evidence" value="ECO:0007669"/>
    <property type="project" value="InterPro"/>
</dbReference>
<dbReference type="Proteomes" id="UP000197065">
    <property type="component" value="Unassembled WGS sequence"/>
</dbReference>
<organism evidence="1 2">
    <name type="scientific">Arboricoccus pini</name>
    <dbReference type="NCBI Taxonomy" id="1963835"/>
    <lineage>
        <taxon>Bacteria</taxon>
        <taxon>Pseudomonadati</taxon>
        <taxon>Pseudomonadota</taxon>
        <taxon>Alphaproteobacteria</taxon>
        <taxon>Geminicoccales</taxon>
        <taxon>Geminicoccaceae</taxon>
        <taxon>Arboricoccus</taxon>
    </lineage>
</organism>
<accession>A0A212RCT1</accession>
<dbReference type="OrthoDB" id="7269965at2"/>
<gene>
    <name evidence="1" type="ORF">SAMN07250955_107103</name>
</gene>
<name>A0A212RCT1_9PROT</name>
<evidence type="ECO:0000313" key="1">
    <source>
        <dbReference type="EMBL" id="SNB70056.1"/>
    </source>
</evidence>
<proteinExistence type="predicted"/>
<dbReference type="AlphaFoldDB" id="A0A212RCT1"/>
<dbReference type="RefSeq" id="WP_088561670.1">
    <property type="nucleotide sequence ID" value="NZ_FYEH01000007.1"/>
</dbReference>
<dbReference type="GO" id="GO:0009288">
    <property type="term" value="C:bacterial-type flagellum"/>
    <property type="evidence" value="ECO:0007669"/>
    <property type="project" value="InterPro"/>
</dbReference>
<sequence>MSEPLSEIEQLKLQLDELSLMIATTIKEVGGVRHPSMEDDRLSGAVDELAAMVLDTEAATDAILDAAELLEQMAQGAWDAQGNSLREPMSAITTRIFEACNFQDLSGQRIAKVTTLLRDIDARLSTIIEALGARRFDPVDIPAAPDGDAALLNGPARTGQGLEQDSVDALMH</sequence>
<protein>
    <submittedName>
        <fullName evidence="1">Chemotaxis protein CheZ</fullName>
    </submittedName>
</protein>
<dbReference type="GO" id="GO:0050920">
    <property type="term" value="P:regulation of chemotaxis"/>
    <property type="evidence" value="ECO:0007669"/>
    <property type="project" value="InterPro"/>
</dbReference>
<reference evidence="1 2" key="1">
    <citation type="submission" date="2017-06" db="EMBL/GenBank/DDBJ databases">
        <authorList>
            <person name="Kim H.J."/>
            <person name="Triplett B.A."/>
        </authorList>
    </citation>
    <scope>NUCLEOTIDE SEQUENCE [LARGE SCALE GENOMIC DNA]</scope>
    <source>
        <strain evidence="1 2">B29T1</strain>
    </source>
</reference>
<dbReference type="Gene3D" id="1.10.287.500">
    <property type="entry name" value="Helix hairpin bin"/>
    <property type="match status" value="1"/>
</dbReference>
<dbReference type="SUPFAM" id="SSF75708">
    <property type="entry name" value="Chemotaxis phosphatase CheZ"/>
    <property type="match status" value="1"/>
</dbReference>
<keyword evidence="2" id="KW-1185">Reference proteome</keyword>